<dbReference type="GO" id="GO:0004519">
    <property type="term" value="F:endonuclease activity"/>
    <property type="evidence" value="ECO:0007669"/>
    <property type="project" value="UniProtKB-KW"/>
</dbReference>
<keyword evidence="14" id="KW-1185">Reference proteome</keyword>
<dbReference type="PROSITE" id="PS52044">
    <property type="entry name" value="VLRF1"/>
    <property type="match status" value="1"/>
</dbReference>
<evidence type="ECO:0000256" key="2">
    <source>
        <dbReference type="ARBA" id="ARBA00009262"/>
    </source>
</evidence>
<feature type="compositionally biased region" description="Basic and acidic residues" evidence="11">
    <location>
        <begin position="608"/>
        <end position="646"/>
    </location>
</feature>
<feature type="active site" evidence="10">
    <location>
        <position position="280"/>
    </location>
</feature>
<evidence type="ECO:0000313" key="14">
    <source>
        <dbReference type="Proteomes" id="UP000027195"/>
    </source>
</evidence>
<reference evidence="14" key="1">
    <citation type="journal article" date="2014" name="Proc. Natl. Acad. Sci. U.S.A.">
        <title>Extensive sampling of basidiomycete genomes demonstrates inadequacy of the white-rot/brown-rot paradigm for wood decay fungi.</title>
        <authorList>
            <person name="Riley R."/>
            <person name="Salamov A.A."/>
            <person name="Brown D.W."/>
            <person name="Nagy L.G."/>
            <person name="Floudas D."/>
            <person name="Held B.W."/>
            <person name="Levasseur A."/>
            <person name="Lombard V."/>
            <person name="Morin E."/>
            <person name="Otillar R."/>
            <person name="Lindquist E.A."/>
            <person name="Sun H."/>
            <person name="LaButti K.M."/>
            <person name="Schmutz J."/>
            <person name="Jabbour D."/>
            <person name="Luo H."/>
            <person name="Baker S.E."/>
            <person name="Pisabarro A.G."/>
            <person name="Walton J.D."/>
            <person name="Blanchette R.A."/>
            <person name="Henrissat B."/>
            <person name="Martin F."/>
            <person name="Cullen D."/>
            <person name="Hibbett D.S."/>
            <person name="Grigoriev I.V."/>
        </authorList>
    </citation>
    <scope>NUCLEOTIDE SEQUENCE [LARGE SCALE GENOMIC DNA]</scope>
    <source>
        <strain evidence="14">FD-172 SS1</strain>
    </source>
</reference>
<dbReference type="Proteomes" id="UP000027195">
    <property type="component" value="Unassembled WGS sequence"/>
</dbReference>
<accession>A0A067MWK2</accession>
<feature type="region of interest" description="Disordered" evidence="11">
    <location>
        <begin position="514"/>
        <end position="551"/>
    </location>
</feature>
<keyword evidence="3 10" id="KW-0963">Cytoplasm</keyword>
<dbReference type="EMBL" id="KL198020">
    <property type="protein sequence ID" value="KDQ19085.1"/>
    <property type="molecule type" value="Genomic_DNA"/>
</dbReference>
<name>A0A067MWK2_BOTB1</name>
<dbReference type="InterPro" id="IPR041175">
    <property type="entry name" value="VLRF1/Vms1"/>
</dbReference>
<evidence type="ECO:0000256" key="10">
    <source>
        <dbReference type="PROSITE-ProRule" id="PRU01389"/>
    </source>
</evidence>
<evidence type="ECO:0000256" key="4">
    <source>
        <dbReference type="ARBA" id="ARBA00022722"/>
    </source>
</evidence>
<feature type="compositionally biased region" description="Basic and acidic residues" evidence="11">
    <location>
        <begin position="415"/>
        <end position="427"/>
    </location>
</feature>
<feature type="region of interest" description="Disordered" evidence="11">
    <location>
        <begin position="237"/>
        <end position="298"/>
    </location>
</feature>
<evidence type="ECO:0000256" key="11">
    <source>
        <dbReference type="SAM" id="MobiDB-lite"/>
    </source>
</evidence>
<dbReference type="PANTHER" id="PTHR16036">
    <property type="entry name" value="ANKYRIN REPEAT AND ZINC FINGER DOMAIN-CONTAINING PROTEIN 1"/>
    <property type="match status" value="1"/>
</dbReference>
<keyword evidence="6 10" id="KW-0255">Endonuclease</keyword>
<keyword evidence="4 10" id="KW-0540">Nuclease</keyword>
<evidence type="ECO:0000256" key="8">
    <source>
        <dbReference type="ARBA" id="ARBA00023043"/>
    </source>
</evidence>
<feature type="compositionally biased region" description="Basic and acidic residues" evidence="11">
    <location>
        <begin position="666"/>
        <end position="683"/>
    </location>
</feature>
<feature type="compositionally biased region" description="Low complexity" evidence="11">
    <location>
        <begin position="535"/>
        <end position="548"/>
    </location>
</feature>
<gene>
    <name evidence="13" type="ORF">BOTBODRAFT_103232</name>
</gene>
<dbReference type="Pfam" id="PF18826">
    <property type="entry name" value="bVLRF1"/>
    <property type="match status" value="1"/>
</dbReference>
<sequence length="689" mass="75595">MLREPLHIFSIPPPVLHALAPRASQLLAVPSNTPPRLPSPAPPQTLSATNGALSCNLCFGATFSDVDEQRSHFRSDWHRYNMKARLRDGKSQPVAEAEFANLVDGFSSFLTALSIALSQSLSGSASSSSDGESEGSSSTDKVTALLKKNKGQQDASQSSDNGQRAPRSPVVWFQSPDLPDTQLGVYTALFDIGLPQEHYVSALREMQHGGEEGRTWALFMTAGGHFAGMIVQVGRPGEPGEGTPDAGKKKGKAHAKPEVEILKHKTFHRYTTRRKQGGSQSVNDNAKGPAKSAGAQLRRYGEQALRDDIRGLMTEWSEEIASCERIFIRANVANRRIFLDHPESIIPRGDPRMRTFPFPTRRPTQAELTRCLTELTRVKISHLTEDALRALDEAHLAAHQKSKPVLPKAPAQPAPEKKKPAKLSKDEELARDKWRRLLEMIRKGREDALKAFWEKEGPGLGGVDAEIPGWLREEEGKGCSGTILQVASASGNEEIVRWMLFDLGADPTVPVPTTYVPDAPPPSASVMDDQDQGGDSDAGGSVSTAGSTHRTAYDLASSRGIRNVFRRCAYAHPDRWDWLGAARVPSILTPDMEAEQDKKKGIRKRGLKERMKEKEEIARAKHAESEKLRLEEEREASERAKAESLKARLSSLSGGRDGLAGLSPEMRAKIERERRARAAEARLKTLGGK</sequence>
<organism evidence="13 14">
    <name type="scientific">Botryobasidium botryosum (strain FD-172 SS1)</name>
    <dbReference type="NCBI Taxonomy" id="930990"/>
    <lineage>
        <taxon>Eukaryota</taxon>
        <taxon>Fungi</taxon>
        <taxon>Dikarya</taxon>
        <taxon>Basidiomycota</taxon>
        <taxon>Agaricomycotina</taxon>
        <taxon>Agaricomycetes</taxon>
        <taxon>Cantharellales</taxon>
        <taxon>Botryobasidiaceae</taxon>
        <taxon>Botryobasidium</taxon>
    </lineage>
</organism>
<dbReference type="GO" id="GO:0036503">
    <property type="term" value="P:ERAD pathway"/>
    <property type="evidence" value="ECO:0007669"/>
    <property type="project" value="TreeGrafter"/>
</dbReference>
<evidence type="ECO:0000256" key="7">
    <source>
        <dbReference type="ARBA" id="ARBA00022801"/>
    </source>
</evidence>
<dbReference type="InterPro" id="IPR047139">
    <property type="entry name" value="ANKZ1/VMS1"/>
</dbReference>
<evidence type="ECO:0000313" key="13">
    <source>
        <dbReference type="EMBL" id="KDQ19085.1"/>
    </source>
</evidence>
<feature type="compositionally biased region" description="Polar residues" evidence="11">
    <location>
        <begin position="152"/>
        <end position="162"/>
    </location>
</feature>
<comment type="subcellular location">
    <subcellularLocation>
        <location evidence="1">Cytoplasm</location>
    </subcellularLocation>
</comment>
<keyword evidence="9" id="KW-0175">Coiled coil</keyword>
<feature type="region of interest" description="Disordered" evidence="11">
    <location>
        <begin position="147"/>
        <end position="175"/>
    </location>
</feature>
<dbReference type="GO" id="GO:0016787">
    <property type="term" value="F:hydrolase activity"/>
    <property type="evidence" value="ECO:0007669"/>
    <property type="project" value="UniProtKB-KW"/>
</dbReference>
<dbReference type="OrthoDB" id="429841at2759"/>
<evidence type="ECO:0000256" key="9">
    <source>
        <dbReference type="ARBA" id="ARBA00023054"/>
    </source>
</evidence>
<feature type="compositionally biased region" description="Basic residues" evidence="11">
    <location>
        <begin position="264"/>
        <end position="276"/>
    </location>
</feature>
<comment type="domain">
    <text evidence="10">The VLRF1 domain mediates binding to the 60S ribosomal subunit.</text>
</comment>
<dbReference type="HOGENOM" id="CLU_014293_1_1_1"/>
<dbReference type="STRING" id="930990.A0A067MWK2"/>
<feature type="region of interest" description="Disordered" evidence="11">
    <location>
        <begin position="590"/>
        <end position="689"/>
    </location>
</feature>
<dbReference type="InParanoid" id="A0A067MWK2"/>
<keyword evidence="7 10" id="KW-0378">Hydrolase</keyword>
<comment type="similarity">
    <text evidence="2 10">Belongs to the ANKZF1/VMS1 family.</text>
</comment>
<dbReference type="GO" id="GO:0005737">
    <property type="term" value="C:cytoplasm"/>
    <property type="evidence" value="ECO:0007669"/>
    <property type="project" value="UniProtKB-SubCell"/>
</dbReference>
<keyword evidence="5" id="KW-0677">Repeat</keyword>
<feature type="domain" description="VLRF1" evidence="12">
    <location>
        <begin position="212"/>
        <end position="378"/>
    </location>
</feature>
<evidence type="ECO:0000256" key="1">
    <source>
        <dbReference type="ARBA" id="ARBA00004496"/>
    </source>
</evidence>
<evidence type="ECO:0000259" key="12">
    <source>
        <dbReference type="PROSITE" id="PS52044"/>
    </source>
</evidence>
<dbReference type="FunCoup" id="A0A067MWK2">
    <property type="interactions" value="30"/>
</dbReference>
<proteinExistence type="inferred from homology"/>
<dbReference type="PANTHER" id="PTHR16036:SF2">
    <property type="entry name" value="TRNA ENDONUCLEASE ANKZF1"/>
    <property type="match status" value="1"/>
</dbReference>
<evidence type="ECO:0000256" key="5">
    <source>
        <dbReference type="ARBA" id="ARBA00022737"/>
    </source>
</evidence>
<evidence type="ECO:0000256" key="6">
    <source>
        <dbReference type="ARBA" id="ARBA00022759"/>
    </source>
</evidence>
<dbReference type="AlphaFoldDB" id="A0A067MWK2"/>
<keyword evidence="8" id="KW-0040">ANK repeat</keyword>
<evidence type="ECO:0000256" key="3">
    <source>
        <dbReference type="ARBA" id="ARBA00022490"/>
    </source>
</evidence>
<protein>
    <recommendedName>
        <fullName evidence="12">VLRF1 domain-containing protein</fullName>
    </recommendedName>
</protein>
<feature type="region of interest" description="Disordered" evidence="11">
    <location>
        <begin position="399"/>
        <end position="427"/>
    </location>
</feature>